<sequence length="73" mass="8189">MNTITDPQQAELLGNILLAGILGVILGTGSLIEEHRPGIERIQERIRRTLHACRAEWTRPRVPRTVTGHATQR</sequence>
<organism evidence="2 3">
    <name type="scientific">Bifidobacterium thermophilum</name>
    <dbReference type="NCBI Taxonomy" id="33905"/>
    <lineage>
        <taxon>Bacteria</taxon>
        <taxon>Bacillati</taxon>
        <taxon>Actinomycetota</taxon>
        <taxon>Actinomycetes</taxon>
        <taxon>Bifidobacteriales</taxon>
        <taxon>Bifidobacteriaceae</taxon>
        <taxon>Bifidobacterium</taxon>
    </lineage>
</organism>
<dbReference type="RefSeq" id="WP_101455027.1">
    <property type="nucleotide sequence ID" value="NZ_PCGY01000011.1"/>
</dbReference>
<feature type="transmembrane region" description="Helical" evidence="1">
    <location>
        <begin position="12"/>
        <end position="32"/>
    </location>
</feature>
<accession>A0A2N3QMI7</accession>
<keyword evidence="1" id="KW-0812">Transmembrane</keyword>
<evidence type="ECO:0000256" key="1">
    <source>
        <dbReference type="SAM" id="Phobius"/>
    </source>
</evidence>
<evidence type="ECO:0000313" key="3">
    <source>
        <dbReference type="Proteomes" id="UP000233727"/>
    </source>
</evidence>
<keyword evidence="1" id="KW-1133">Transmembrane helix</keyword>
<reference evidence="2 3" key="1">
    <citation type="submission" date="2017-10" db="EMBL/GenBank/DDBJ databases">
        <title>Bifidobacterium genomics.</title>
        <authorList>
            <person name="Lugli G.A."/>
            <person name="Milani C."/>
            <person name="Mancabelli L."/>
        </authorList>
    </citation>
    <scope>NUCLEOTIDE SEQUENCE [LARGE SCALE GENOMIC DNA]</scope>
    <source>
        <strain evidence="2 3">1542B</strain>
    </source>
</reference>
<keyword evidence="1" id="KW-0472">Membrane</keyword>
<dbReference type="Proteomes" id="UP000233727">
    <property type="component" value="Unassembled WGS sequence"/>
</dbReference>
<evidence type="ECO:0000313" key="2">
    <source>
        <dbReference type="EMBL" id="PKU92908.1"/>
    </source>
</evidence>
<comment type="caution">
    <text evidence="2">The sequence shown here is derived from an EMBL/GenBank/DDBJ whole genome shotgun (WGS) entry which is preliminary data.</text>
</comment>
<protein>
    <submittedName>
        <fullName evidence="2">Uncharacterized protein</fullName>
    </submittedName>
</protein>
<name>A0A2N3QMI7_9BIFI</name>
<gene>
    <name evidence="2" type="ORF">CQR47_0758</name>
</gene>
<proteinExistence type="predicted"/>
<dbReference type="AlphaFoldDB" id="A0A2N3QMI7"/>
<dbReference type="EMBL" id="PCGY01000011">
    <property type="protein sequence ID" value="PKU92908.1"/>
    <property type="molecule type" value="Genomic_DNA"/>
</dbReference>